<dbReference type="InterPro" id="IPR032781">
    <property type="entry name" value="ABC_tran_Xtn"/>
</dbReference>
<dbReference type="Gene3D" id="3.40.50.300">
    <property type="entry name" value="P-loop containing nucleotide triphosphate hydrolases"/>
    <property type="match status" value="2"/>
</dbReference>
<feature type="domain" description="ABC transporter" evidence="6">
    <location>
        <begin position="320"/>
        <end position="540"/>
    </location>
</feature>
<evidence type="ECO:0000256" key="1">
    <source>
        <dbReference type="ARBA" id="ARBA00022737"/>
    </source>
</evidence>
<evidence type="ECO:0000259" key="6">
    <source>
        <dbReference type="PROSITE" id="PS50893"/>
    </source>
</evidence>
<protein>
    <submittedName>
        <fullName evidence="7">ATP-binding cassette subfamily F protein uup</fullName>
    </submittedName>
</protein>
<dbReference type="EMBL" id="JACHHB010000002">
    <property type="protein sequence ID" value="MBB5172299.1"/>
    <property type="molecule type" value="Genomic_DNA"/>
</dbReference>
<dbReference type="InterPro" id="IPR032524">
    <property type="entry name" value="ABC_tran_C"/>
</dbReference>
<dbReference type="Pfam" id="PF12848">
    <property type="entry name" value="ABC_tran_Xtn"/>
    <property type="match status" value="1"/>
</dbReference>
<evidence type="ECO:0000256" key="4">
    <source>
        <dbReference type="SAM" id="Coils"/>
    </source>
</evidence>
<dbReference type="InterPro" id="IPR051309">
    <property type="entry name" value="ABCF_ATPase"/>
</dbReference>
<dbReference type="InterPro" id="IPR003439">
    <property type="entry name" value="ABC_transporter-like_ATP-bd"/>
</dbReference>
<feature type="region of interest" description="Disordered" evidence="5">
    <location>
        <begin position="277"/>
        <end position="303"/>
    </location>
</feature>
<keyword evidence="2" id="KW-0547">Nucleotide-binding</keyword>
<dbReference type="Pfam" id="PF16326">
    <property type="entry name" value="ABC_tran_CTD"/>
    <property type="match status" value="1"/>
</dbReference>
<dbReference type="CDD" id="cd03221">
    <property type="entry name" value="ABCF_EF-3"/>
    <property type="match status" value="2"/>
</dbReference>
<dbReference type="PROSITE" id="PS00211">
    <property type="entry name" value="ABC_TRANSPORTER_1"/>
    <property type="match status" value="1"/>
</dbReference>
<dbReference type="PROSITE" id="PS50893">
    <property type="entry name" value="ABC_TRANSPORTER_2"/>
    <property type="match status" value="2"/>
</dbReference>
<dbReference type="InterPro" id="IPR037118">
    <property type="entry name" value="Val-tRNA_synth_C_sf"/>
</dbReference>
<dbReference type="InterPro" id="IPR017871">
    <property type="entry name" value="ABC_transporter-like_CS"/>
</dbReference>
<evidence type="ECO:0000256" key="5">
    <source>
        <dbReference type="SAM" id="MobiDB-lite"/>
    </source>
</evidence>
<evidence type="ECO:0000313" key="8">
    <source>
        <dbReference type="Proteomes" id="UP000551878"/>
    </source>
</evidence>
<dbReference type="SUPFAM" id="SSF52540">
    <property type="entry name" value="P-loop containing nucleoside triphosphate hydrolases"/>
    <property type="match status" value="2"/>
</dbReference>
<dbReference type="FunFam" id="3.40.50.300:FF:000011">
    <property type="entry name" value="Putative ABC transporter ATP-binding component"/>
    <property type="match status" value="1"/>
</dbReference>
<evidence type="ECO:0000256" key="3">
    <source>
        <dbReference type="ARBA" id="ARBA00022840"/>
    </source>
</evidence>
<feature type="compositionally biased region" description="Basic and acidic residues" evidence="5">
    <location>
        <begin position="540"/>
        <end position="557"/>
    </location>
</feature>
<keyword evidence="4" id="KW-0175">Coiled coil</keyword>
<keyword evidence="1" id="KW-0677">Repeat</keyword>
<dbReference type="GO" id="GO:0016887">
    <property type="term" value="F:ATP hydrolysis activity"/>
    <property type="evidence" value="ECO:0007669"/>
    <property type="project" value="InterPro"/>
</dbReference>
<feature type="compositionally biased region" description="Basic and acidic residues" evidence="5">
    <location>
        <begin position="288"/>
        <end position="303"/>
    </location>
</feature>
<dbReference type="InterPro" id="IPR027417">
    <property type="entry name" value="P-loop_NTPase"/>
</dbReference>
<keyword evidence="3 7" id="KW-0067">ATP-binding</keyword>
<feature type="region of interest" description="Disordered" evidence="5">
    <location>
        <begin position="531"/>
        <end position="567"/>
    </location>
</feature>
<name>A0A840QLQ1_9BACI</name>
<dbReference type="Proteomes" id="UP000551878">
    <property type="component" value="Unassembled WGS sequence"/>
</dbReference>
<dbReference type="PANTHER" id="PTHR42855:SF1">
    <property type="entry name" value="ABC TRANSPORTER DOMAIN-CONTAINING PROTEIN"/>
    <property type="match status" value="1"/>
</dbReference>
<dbReference type="Pfam" id="PF00005">
    <property type="entry name" value="ABC_tran"/>
    <property type="match status" value="2"/>
</dbReference>
<dbReference type="FunFam" id="3.40.50.300:FF:000309">
    <property type="entry name" value="ABC transporter ATP-binding protein"/>
    <property type="match status" value="1"/>
</dbReference>
<feature type="domain" description="ABC transporter" evidence="6">
    <location>
        <begin position="4"/>
        <end position="255"/>
    </location>
</feature>
<dbReference type="InterPro" id="IPR003593">
    <property type="entry name" value="AAA+_ATPase"/>
</dbReference>
<organism evidence="7 8">
    <name type="scientific">Texcoconibacillus texcoconensis</name>
    <dbReference type="NCBI Taxonomy" id="1095777"/>
    <lineage>
        <taxon>Bacteria</taxon>
        <taxon>Bacillati</taxon>
        <taxon>Bacillota</taxon>
        <taxon>Bacilli</taxon>
        <taxon>Bacillales</taxon>
        <taxon>Bacillaceae</taxon>
        <taxon>Texcoconibacillus</taxon>
    </lineage>
</organism>
<accession>A0A840QLQ1</accession>
<comment type="caution">
    <text evidence="7">The sequence shown here is derived from an EMBL/GenBank/DDBJ whole genome shotgun (WGS) entry which is preliminary data.</text>
</comment>
<evidence type="ECO:0000256" key="2">
    <source>
        <dbReference type="ARBA" id="ARBA00022741"/>
    </source>
</evidence>
<dbReference type="Gene3D" id="1.10.287.380">
    <property type="entry name" value="Valyl-tRNA synthetase, C-terminal domain"/>
    <property type="match status" value="1"/>
</dbReference>
<proteinExistence type="predicted"/>
<dbReference type="RefSeq" id="WP_184662789.1">
    <property type="nucleotide sequence ID" value="NZ_JACHHB010000002.1"/>
</dbReference>
<sequence>MTILTVEHLSKTYGDKVLFNDIGFTIQENERIGLIGVNGTGKSTLLKVLAGTESREGATLTHANDFRVDYLPQHPELSGSQSVLDHVYEGDAPIMKVMREYERALKALEKDPNNEARQTAFTNVQQKMNELDAWEASTVAKTVLTKLGIEDMDAKLDSLSGGQQKRVAMARALLQPADLLLLDEPTNHLDHETIEWLEKYLSTYQGSLILITHDRYFLNRVTNRIYELDNGNLYTYDGNYETFLQKKAEREAQEVRAEEKRQNLLRTELEWLRRDPKARGTKQKARVQRAEELKSQKGPREKQSIDVAVGGSNRLGKQVIEVEDVSHTYDHEPIIKDFSYLITPNERLGLVGPNGSGKSTFLNILAGYLSPEEGAVHIGQTVKIGYYTQQYEDMDIDLRVVEFIKEVAEVVYTIDGQEVTAEQMLERFLFPRPMQWTYIRRLSGGERRRLYLLKILMEEPNVLLLDEPTNDLDTQTLRVLEDYLASFPGVVITASHDRYFLDRATDRLLVFEGEGEVRRFEGSYSEWLEKKQQEQQQQKLSRDEQTSEPKKQQTERPPKKKKLSYREQKEWNEIEDRISDLEEKQEEIEKELAEAGSNYDKIQDLYEQKTAVDNELDDALERWTILSEKLEEIENQNE</sequence>
<dbReference type="AlphaFoldDB" id="A0A840QLQ1"/>
<dbReference type="GO" id="GO:0003677">
    <property type="term" value="F:DNA binding"/>
    <property type="evidence" value="ECO:0007669"/>
    <property type="project" value="InterPro"/>
</dbReference>
<evidence type="ECO:0000313" key="7">
    <source>
        <dbReference type="EMBL" id="MBB5172299.1"/>
    </source>
</evidence>
<reference evidence="7 8" key="1">
    <citation type="submission" date="2020-08" db="EMBL/GenBank/DDBJ databases">
        <title>Genomic Encyclopedia of Type Strains, Phase IV (KMG-IV): sequencing the most valuable type-strain genomes for metagenomic binning, comparative biology and taxonomic classification.</title>
        <authorList>
            <person name="Goeker M."/>
        </authorList>
    </citation>
    <scope>NUCLEOTIDE SEQUENCE [LARGE SCALE GENOMIC DNA]</scope>
    <source>
        <strain evidence="7 8">DSM 24696</strain>
    </source>
</reference>
<keyword evidence="8" id="KW-1185">Reference proteome</keyword>
<gene>
    <name evidence="7" type="ORF">HNQ41_000443</name>
</gene>
<dbReference type="PANTHER" id="PTHR42855">
    <property type="entry name" value="ABC TRANSPORTER ATP-BINDING SUBUNIT"/>
    <property type="match status" value="1"/>
</dbReference>
<dbReference type="GO" id="GO:0005524">
    <property type="term" value="F:ATP binding"/>
    <property type="evidence" value="ECO:0007669"/>
    <property type="project" value="UniProtKB-KW"/>
</dbReference>
<feature type="coiled-coil region" evidence="4">
    <location>
        <begin position="571"/>
        <end position="636"/>
    </location>
</feature>
<dbReference type="SMART" id="SM00382">
    <property type="entry name" value="AAA"/>
    <property type="match status" value="2"/>
</dbReference>